<accession>A0A4C1ZWG4</accession>
<dbReference type="EMBL" id="BGZK01002128">
    <property type="protein sequence ID" value="GBP90947.1"/>
    <property type="molecule type" value="Genomic_DNA"/>
</dbReference>
<comment type="caution">
    <text evidence="1">The sequence shown here is derived from an EMBL/GenBank/DDBJ whole genome shotgun (WGS) entry which is preliminary data.</text>
</comment>
<keyword evidence="2" id="KW-1185">Reference proteome</keyword>
<dbReference type="AlphaFoldDB" id="A0A4C1ZWG4"/>
<dbReference type="Proteomes" id="UP000299102">
    <property type="component" value="Unassembled WGS sequence"/>
</dbReference>
<evidence type="ECO:0000313" key="1">
    <source>
        <dbReference type="EMBL" id="GBP90947.1"/>
    </source>
</evidence>
<sequence>MKFGKAVRYDRVSSEMLRGNGGTRSPFCSKVKVPLSQTAPPWPLISNQLAVRRDRDISETKRSSRWALAWILRAIIRECQPLVNTDINSVHTSSEQIRKKKAIFFNRPFTLRRLPWRIWRVADFAEALPSLRCSSAQPHPPDILVYCTA</sequence>
<name>A0A4C1ZWG4_EUMVA</name>
<gene>
    <name evidence="1" type="ORF">EVAR_64538_1</name>
</gene>
<organism evidence="1 2">
    <name type="scientific">Eumeta variegata</name>
    <name type="common">Bagworm moth</name>
    <name type="synonym">Eumeta japonica</name>
    <dbReference type="NCBI Taxonomy" id="151549"/>
    <lineage>
        <taxon>Eukaryota</taxon>
        <taxon>Metazoa</taxon>
        <taxon>Ecdysozoa</taxon>
        <taxon>Arthropoda</taxon>
        <taxon>Hexapoda</taxon>
        <taxon>Insecta</taxon>
        <taxon>Pterygota</taxon>
        <taxon>Neoptera</taxon>
        <taxon>Endopterygota</taxon>
        <taxon>Lepidoptera</taxon>
        <taxon>Glossata</taxon>
        <taxon>Ditrysia</taxon>
        <taxon>Tineoidea</taxon>
        <taxon>Psychidae</taxon>
        <taxon>Oiketicinae</taxon>
        <taxon>Eumeta</taxon>
    </lineage>
</organism>
<protein>
    <submittedName>
        <fullName evidence="1">Uncharacterized protein</fullName>
    </submittedName>
</protein>
<evidence type="ECO:0000313" key="2">
    <source>
        <dbReference type="Proteomes" id="UP000299102"/>
    </source>
</evidence>
<proteinExistence type="predicted"/>
<reference evidence="1 2" key="1">
    <citation type="journal article" date="2019" name="Commun. Biol.">
        <title>The bagworm genome reveals a unique fibroin gene that provides high tensile strength.</title>
        <authorList>
            <person name="Kono N."/>
            <person name="Nakamura H."/>
            <person name="Ohtoshi R."/>
            <person name="Tomita M."/>
            <person name="Numata K."/>
            <person name="Arakawa K."/>
        </authorList>
    </citation>
    <scope>NUCLEOTIDE SEQUENCE [LARGE SCALE GENOMIC DNA]</scope>
</reference>